<dbReference type="RefSeq" id="WP_250421105.1">
    <property type="nucleotide sequence ID" value="NZ_JAJKBJ010000008.1"/>
</dbReference>
<evidence type="ECO:0000313" key="3">
    <source>
        <dbReference type="EMBL" id="MCL9684072.1"/>
    </source>
</evidence>
<dbReference type="Pfam" id="PF13358">
    <property type="entry name" value="DDE_3"/>
    <property type="match status" value="1"/>
</dbReference>
<dbReference type="PANTHER" id="PTHR46564:SF1">
    <property type="entry name" value="TRANSPOSASE"/>
    <property type="match status" value="1"/>
</dbReference>
<dbReference type="InterPro" id="IPR025959">
    <property type="entry name" value="Winged_HTH_dom"/>
</dbReference>
<name>A0A9X2D1J1_9GAMM</name>
<dbReference type="AlphaFoldDB" id="A0A9X2D1J1"/>
<dbReference type="InterPro" id="IPR047655">
    <property type="entry name" value="Transpos_IS630-like"/>
</dbReference>
<dbReference type="Pfam" id="PF13551">
    <property type="entry name" value="HTH_29"/>
    <property type="match status" value="1"/>
</dbReference>
<dbReference type="SUPFAM" id="SSF46689">
    <property type="entry name" value="Homeodomain-like"/>
    <property type="match status" value="1"/>
</dbReference>
<sequence length="343" mass="40154">MQMKRIKLTALEKERLEMRHEETNDGKERDRIKAVLLRCEGWTVPMISQALRKHESTIIRHLNDYRESKLKPANGGSESRLDEEMTAELIAHLEQHTYHQVQDIADYIYARWSIKYSVPGLNKWLHRNGFSYKKPKGVPHKADSMLQKNFIKKYRRLKTVSGGNEPILFMDSVHPSQATKLSYGWIRTGETKQVATTASRTRMNLIGAIKLNDLASSIVRQYDTINAESIIEYLRIIRKEYQSDKRIHLILDRAGYHCAKDVKKEAKKLKIKLHYLPAYSPNLNPIERLWKLMNEKVRNNRFFKSAKDFKQAIWDFFDNILPNIANSLSDRINDNFEILKLAS</sequence>
<feature type="domain" description="Tc1-like transposase DDE" evidence="1">
    <location>
        <begin position="167"/>
        <end position="310"/>
    </location>
</feature>
<evidence type="ECO:0000259" key="1">
    <source>
        <dbReference type="Pfam" id="PF13358"/>
    </source>
</evidence>
<dbReference type="EMBL" id="JAJKBJ010000008">
    <property type="protein sequence ID" value="MCL9684072.1"/>
    <property type="molecule type" value="Genomic_DNA"/>
</dbReference>
<dbReference type="Gene3D" id="3.30.420.10">
    <property type="entry name" value="Ribonuclease H-like superfamily/Ribonuclease H"/>
    <property type="match status" value="1"/>
</dbReference>
<feature type="domain" description="Winged helix-turn helix" evidence="2">
    <location>
        <begin position="96"/>
        <end position="154"/>
    </location>
</feature>
<organism evidence="3 4">
    <name type="scientific">Legionella maioricensis</name>
    <dbReference type="NCBI Taxonomy" id="2896528"/>
    <lineage>
        <taxon>Bacteria</taxon>
        <taxon>Pseudomonadati</taxon>
        <taxon>Pseudomonadota</taxon>
        <taxon>Gammaproteobacteria</taxon>
        <taxon>Legionellales</taxon>
        <taxon>Legionellaceae</taxon>
        <taxon>Legionella</taxon>
    </lineage>
</organism>
<comment type="caution">
    <text evidence="3">The sequence shown here is derived from an EMBL/GenBank/DDBJ whole genome shotgun (WGS) entry which is preliminary data.</text>
</comment>
<dbReference type="InterPro" id="IPR012337">
    <property type="entry name" value="RNaseH-like_sf"/>
</dbReference>
<proteinExistence type="predicted"/>
<dbReference type="NCBIfam" id="NF033545">
    <property type="entry name" value="transpos_IS630"/>
    <property type="match status" value="1"/>
</dbReference>
<dbReference type="Proteomes" id="UP001139721">
    <property type="component" value="Unassembled WGS sequence"/>
</dbReference>
<dbReference type="InterPro" id="IPR009057">
    <property type="entry name" value="Homeodomain-like_sf"/>
</dbReference>
<dbReference type="InterPro" id="IPR036397">
    <property type="entry name" value="RNaseH_sf"/>
</dbReference>
<reference evidence="3" key="1">
    <citation type="submission" date="2021-11" db="EMBL/GenBank/DDBJ databases">
        <title>Legionella maioricencis sp. nov., a new species isolated from hot water samples in Mallorca.</title>
        <authorList>
            <person name="Crespi S."/>
            <person name="Drasar V."/>
            <person name="Salva-Serra F."/>
            <person name="Jaen-Luchoro D."/>
            <person name="Pineiro-Iglesias B."/>
            <person name="Aliaga F."/>
            <person name="Fernandez-Juarez V."/>
            <person name="Coll G."/>
            <person name="Moore E.R.B."/>
            <person name="Bennasar-Figueras A."/>
        </authorList>
    </citation>
    <scope>NUCLEOTIDE SEQUENCE</scope>
    <source>
        <strain evidence="3">HCPI-6</strain>
    </source>
</reference>
<dbReference type="InterPro" id="IPR038717">
    <property type="entry name" value="Tc1-like_DDE_dom"/>
</dbReference>
<dbReference type="SUPFAM" id="SSF53098">
    <property type="entry name" value="Ribonuclease H-like"/>
    <property type="match status" value="1"/>
</dbReference>
<keyword evidence="4" id="KW-1185">Reference proteome</keyword>
<gene>
    <name evidence="3" type="ORF">LOX96_08215</name>
</gene>
<protein>
    <submittedName>
        <fullName evidence="3">IS630 family transposase</fullName>
    </submittedName>
</protein>
<evidence type="ECO:0000313" key="4">
    <source>
        <dbReference type="Proteomes" id="UP001139721"/>
    </source>
</evidence>
<evidence type="ECO:0000259" key="2">
    <source>
        <dbReference type="Pfam" id="PF13592"/>
    </source>
</evidence>
<dbReference type="Pfam" id="PF13592">
    <property type="entry name" value="HTH_33"/>
    <property type="match status" value="1"/>
</dbReference>
<dbReference type="PANTHER" id="PTHR46564">
    <property type="entry name" value="TRANSPOSASE"/>
    <property type="match status" value="1"/>
</dbReference>
<accession>A0A9X2D1J1</accession>
<dbReference type="GO" id="GO:0003676">
    <property type="term" value="F:nucleic acid binding"/>
    <property type="evidence" value="ECO:0007669"/>
    <property type="project" value="InterPro"/>
</dbReference>